<evidence type="ECO:0000313" key="3">
    <source>
        <dbReference type="WBParaSite" id="PTRK_0000744700.1"/>
    </source>
</evidence>
<dbReference type="WBParaSite" id="PTRK_0000744700.1">
    <property type="protein sequence ID" value="PTRK_0000744700.1"/>
    <property type="gene ID" value="PTRK_0000744700"/>
</dbReference>
<feature type="region of interest" description="Disordered" evidence="1">
    <location>
        <begin position="1"/>
        <end position="65"/>
    </location>
</feature>
<feature type="compositionally biased region" description="Basic and acidic residues" evidence="1">
    <location>
        <begin position="26"/>
        <end position="41"/>
    </location>
</feature>
<sequence length="377" mass="43302">MSFEPSKMSGPPKPDLNEKPSGSGLRKRDLPIEENVAHDYRSPLNGSNSFNETLPSKKYHQNHEDIDDEKIVTKKGIKENIESEGNEKKSHFVSYVPGYEVGYIHTDDEEEVPFEENNVTVYCTYKRRVKTKQLCMYLIGIPTYKVSATVTVPKHSSENTTNESKDKEESANVISQELSEKKDVVKDCVLEYRYGGQLYPWNRTYMHEPTPNYDEIARRLNGQRQRRGSFFHPERVRPSEGRRHRQAGRVTNENGVITRVVWNRSGPRTVVIGRPAQERQRNLDDFIRRVNAYPMEYDSEIDDYDDYLETVRAVTMSNSRPTINGEPSTSSGRTDSTFHDPPLLANAQETTVENNSGEDNSQKTVKTTLPDEEKSRE</sequence>
<feature type="compositionally biased region" description="Polar residues" evidence="1">
    <location>
        <begin position="347"/>
        <end position="367"/>
    </location>
</feature>
<feature type="region of interest" description="Disordered" evidence="1">
    <location>
        <begin position="318"/>
        <end position="377"/>
    </location>
</feature>
<dbReference type="AlphaFoldDB" id="A0A0N4ZHQ1"/>
<evidence type="ECO:0000256" key="1">
    <source>
        <dbReference type="SAM" id="MobiDB-lite"/>
    </source>
</evidence>
<proteinExistence type="predicted"/>
<dbReference type="Proteomes" id="UP000038045">
    <property type="component" value="Unplaced"/>
</dbReference>
<reference evidence="3" key="1">
    <citation type="submission" date="2017-02" db="UniProtKB">
        <authorList>
            <consortium name="WormBaseParasite"/>
        </authorList>
    </citation>
    <scope>IDENTIFICATION</scope>
</reference>
<keyword evidence="2" id="KW-1185">Reference proteome</keyword>
<feature type="compositionally biased region" description="Polar residues" evidence="1">
    <location>
        <begin position="318"/>
        <end position="335"/>
    </location>
</feature>
<name>A0A0N4ZHQ1_PARTI</name>
<protein>
    <submittedName>
        <fullName evidence="3">Btz domain-containing protein</fullName>
    </submittedName>
</protein>
<feature type="compositionally biased region" description="Polar residues" evidence="1">
    <location>
        <begin position="44"/>
        <end position="54"/>
    </location>
</feature>
<accession>A0A0N4ZHQ1</accession>
<organism evidence="2 3">
    <name type="scientific">Parastrongyloides trichosuri</name>
    <name type="common">Possum-specific nematode worm</name>
    <dbReference type="NCBI Taxonomy" id="131310"/>
    <lineage>
        <taxon>Eukaryota</taxon>
        <taxon>Metazoa</taxon>
        <taxon>Ecdysozoa</taxon>
        <taxon>Nematoda</taxon>
        <taxon>Chromadorea</taxon>
        <taxon>Rhabditida</taxon>
        <taxon>Tylenchina</taxon>
        <taxon>Panagrolaimomorpha</taxon>
        <taxon>Strongyloidoidea</taxon>
        <taxon>Strongyloididae</taxon>
        <taxon>Parastrongyloides</taxon>
    </lineage>
</organism>
<evidence type="ECO:0000313" key="2">
    <source>
        <dbReference type="Proteomes" id="UP000038045"/>
    </source>
</evidence>